<dbReference type="EMBL" id="CM042018">
    <property type="protein sequence ID" value="KAI3827156.1"/>
    <property type="molecule type" value="Genomic_DNA"/>
</dbReference>
<evidence type="ECO:0000313" key="1">
    <source>
        <dbReference type="EMBL" id="KAI3827156.1"/>
    </source>
</evidence>
<organism evidence="1 2">
    <name type="scientific">Smallanthus sonchifolius</name>
    <dbReference type="NCBI Taxonomy" id="185202"/>
    <lineage>
        <taxon>Eukaryota</taxon>
        <taxon>Viridiplantae</taxon>
        <taxon>Streptophyta</taxon>
        <taxon>Embryophyta</taxon>
        <taxon>Tracheophyta</taxon>
        <taxon>Spermatophyta</taxon>
        <taxon>Magnoliopsida</taxon>
        <taxon>eudicotyledons</taxon>
        <taxon>Gunneridae</taxon>
        <taxon>Pentapetalae</taxon>
        <taxon>asterids</taxon>
        <taxon>campanulids</taxon>
        <taxon>Asterales</taxon>
        <taxon>Asteraceae</taxon>
        <taxon>Asteroideae</taxon>
        <taxon>Heliantheae alliance</taxon>
        <taxon>Millerieae</taxon>
        <taxon>Smallanthus</taxon>
    </lineage>
</organism>
<reference evidence="2" key="1">
    <citation type="journal article" date="2022" name="Mol. Ecol. Resour.">
        <title>The genomes of chicory, endive, great burdock and yacon provide insights into Asteraceae palaeo-polyploidization history and plant inulin production.</title>
        <authorList>
            <person name="Fan W."/>
            <person name="Wang S."/>
            <person name="Wang H."/>
            <person name="Wang A."/>
            <person name="Jiang F."/>
            <person name="Liu H."/>
            <person name="Zhao H."/>
            <person name="Xu D."/>
            <person name="Zhang Y."/>
        </authorList>
    </citation>
    <scope>NUCLEOTIDE SEQUENCE [LARGE SCALE GENOMIC DNA]</scope>
    <source>
        <strain evidence="2">cv. Yunnan</strain>
    </source>
</reference>
<protein>
    <submittedName>
        <fullName evidence="1">Uncharacterized protein</fullName>
    </submittedName>
</protein>
<keyword evidence="2" id="KW-1185">Reference proteome</keyword>
<comment type="caution">
    <text evidence="1">The sequence shown here is derived from an EMBL/GenBank/DDBJ whole genome shotgun (WGS) entry which is preliminary data.</text>
</comment>
<sequence length="361" mass="41706">MTEQSQYKFSTLSKHARPKQWLLRHLFSLAPFSFSDEIQQTFHECLSNILTPNNFFTQADDVDKFVSVLVSRAMNPRAFKYPTPEAIFTPLNETHILTAVICAKKLGIHLRFRSGCHDFEGASYTSAKEDLFVLIDLGKMRGVNVNTTDNSVWVEAGATLGKEDCVEKSWIETLMILSGFTNITEPSYLLAGEPPDGYLSIYKVKSDYVKEVIPETGLEGIWKTILNDENSPYMIWNPYGGIMSRLPEPSIAFPHRNVLFDVRYVAKWYHHEKRTVNHHLYALHKVYRYMTQYVSKSPRQAYVNYRDFDIGMNGENASYEEASSWGTKYFKDNFKRLVQIKSQFDPDNFFRHEQSIPVLSP</sequence>
<accession>A0ACB9K4L6</accession>
<evidence type="ECO:0000313" key="2">
    <source>
        <dbReference type="Proteomes" id="UP001056120"/>
    </source>
</evidence>
<gene>
    <name evidence="1" type="ORF">L1987_01226</name>
</gene>
<name>A0ACB9K4L6_9ASTR</name>
<proteinExistence type="predicted"/>
<reference evidence="1 2" key="2">
    <citation type="journal article" date="2022" name="Mol. Ecol. Resour.">
        <title>The genomes of chicory, endive, great burdock and yacon provide insights into Asteraceae paleo-polyploidization history and plant inulin production.</title>
        <authorList>
            <person name="Fan W."/>
            <person name="Wang S."/>
            <person name="Wang H."/>
            <person name="Wang A."/>
            <person name="Jiang F."/>
            <person name="Liu H."/>
            <person name="Zhao H."/>
            <person name="Xu D."/>
            <person name="Zhang Y."/>
        </authorList>
    </citation>
    <scope>NUCLEOTIDE SEQUENCE [LARGE SCALE GENOMIC DNA]</scope>
    <source>
        <strain evidence="2">cv. Yunnan</strain>
        <tissue evidence="1">Leaves</tissue>
    </source>
</reference>
<dbReference type="Proteomes" id="UP001056120">
    <property type="component" value="Linkage Group LG01"/>
</dbReference>